<keyword evidence="2" id="KW-1185">Reference proteome</keyword>
<dbReference type="Proteomes" id="UP000464495">
    <property type="component" value="Chromosome"/>
</dbReference>
<proteinExistence type="predicted"/>
<dbReference type="KEGG" id="amaq:GO499_18825"/>
<name>A0A6P1T6H5_9RHOB</name>
<protein>
    <submittedName>
        <fullName evidence="1">6-hydroxynicotinate reductase</fullName>
    </submittedName>
</protein>
<reference evidence="1 2" key="1">
    <citation type="submission" date="2019-12" db="EMBL/GenBank/DDBJ databases">
        <title>Complete genome sequence of Algicella marina strain 9Alg 56(T) isolated from the red alga Tichocarpus crinitus.</title>
        <authorList>
            <person name="Kim S.-G."/>
            <person name="Nedashkovskaya O.I."/>
        </authorList>
    </citation>
    <scope>NUCLEOTIDE SEQUENCE [LARGE SCALE GENOMIC DNA]</scope>
    <source>
        <strain evidence="1 2">9Alg 56</strain>
    </source>
</reference>
<evidence type="ECO:0000313" key="1">
    <source>
        <dbReference type="EMBL" id="QHQ37086.1"/>
    </source>
</evidence>
<accession>A0A6P1T6H5</accession>
<dbReference type="AlphaFoldDB" id="A0A6P1T6H5"/>
<dbReference type="RefSeq" id="WP_161863627.1">
    <property type="nucleotide sequence ID" value="NZ_CP046620.1"/>
</dbReference>
<sequence length="476" mass="50569">MADDANRAEKIRCDACPVMCYIAEGRAGACDRYANRAGELVRLDALTIVERTIEAGKATVPFLGNDATWDGDLVLAKRPFLTAIGAGTTYPDYKPAPFIVSQDVDGVDMITVVTEGIFSYCGVKVKIDTDRHIGEERAIVRANGEAVGHVMTAEYGSKMLSLGGVDHLTGGSKTEGRETCNALLCLCNKEAVELTVDDGAALVVQAGRPPIINGQVEQLMRVGCGSATIGMFAMQWQPHVDEVIVVDDHITGVLTEHEAGKQLGMRPAGIRVRGRRSTPGRYFQVAEPGTGWGGTDIEDPLVLISKIDPKAAWPGLRLLMVSTTGEQWAYFLLDDDLVPQPAPLTPALEASVTRIAENCEPALCSVLFMGGAGGSLRSGVTENPVGLTKSVKAALTAVTCGGAETYVWPGGGITVMVDVLNMPENAFGYVPTPALVAPIEFTMTRQDYGALGGHVEHIRSIGGVLEENVRTLKSRG</sequence>
<organism evidence="1 2">
    <name type="scientific">Algicella marina</name>
    <dbReference type="NCBI Taxonomy" id="2683284"/>
    <lineage>
        <taxon>Bacteria</taxon>
        <taxon>Pseudomonadati</taxon>
        <taxon>Pseudomonadota</taxon>
        <taxon>Alphaproteobacteria</taxon>
        <taxon>Rhodobacterales</taxon>
        <taxon>Paracoccaceae</taxon>
        <taxon>Algicella</taxon>
    </lineage>
</organism>
<dbReference type="EMBL" id="CP046620">
    <property type="protein sequence ID" value="QHQ37086.1"/>
    <property type="molecule type" value="Genomic_DNA"/>
</dbReference>
<gene>
    <name evidence="1" type="ORF">GO499_18825</name>
</gene>
<evidence type="ECO:0000313" key="2">
    <source>
        <dbReference type="Proteomes" id="UP000464495"/>
    </source>
</evidence>